<evidence type="ECO:0000313" key="1">
    <source>
        <dbReference type="EMBL" id="PZX61791.1"/>
    </source>
</evidence>
<comment type="caution">
    <text evidence="1">The sequence shown here is derived from an EMBL/GenBank/DDBJ whole genome shotgun (WGS) entry which is preliminary data.</text>
</comment>
<proteinExistence type="predicted"/>
<dbReference type="Proteomes" id="UP000249720">
    <property type="component" value="Unassembled WGS sequence"/>
</dbReference>
<accession>A0A2W7RNC9</accession>
<protein>
    <submittedName>
        <fullName evidence="1">Uncharacterized protein</fullName>
    </submittedName>
</protein>
<reference evidence="1 2" key="1">
    <citation type="submission" date="2018-06" db="EMBL/GenBank/DDBJ databases">
        <title>Genomic Encyclopedia of Archaeal and Bacterial Type Strains, Phase II (KMG-II): from individual species to whole genera.</title>
        <authorList>
            <person name="Goeker M."/>
        </authorList>
    </citation>
    <scope>NUCLEOTIDE SEQUENCE [LARGE SCALE GENOMIC DNA]</scope>
    <source>
        <strain evidence="1 2">DSM 23241</strain>
    </source>
</reference>
<evidence type="ECO:0000313" key="2">
    <source>
        <dbReference type="Proteomes" id="UP000249720"/>
    </source>
</evidence>
<keyword evidence="2" id="KW-1185">Reference proteome</keyword>
<dbReference type="AlphaFoldDB" id="A0A2W7RNC9"/>
<organism evidence="1 2">
    <name type="scientific">Hydrotalea sandarakina</name>
    <dbReference type="NCBI Taxonomy" id="1004304"/>
    <lineage>
        <taxon>Bacteria</taxon>
        <taxon>Pseudomonadati</taxon>
        <taxon>Bacteroidota</taxon>
        <taxon>Chitinophagia</taxon>
        <taxon>Chitinophagales</taxon>
        <taxon>Chitinophagaceae</taxon>
        <taxon>Hydrotalea</taxon>
    </lineage>
</organism>
<dbReference type="EMBL" id="QKZV01000006">
    <property type="protein sequence ID" value="PZX61791.1"/>
    <property type="molecule type" value="Genomic_DNA"/>
</dbReference>
<name>A0A2W7RNC9_9BACT</name>
<gene>
    <name evidence="1" type="ORF">LX80_01952</name>
</gene>
<sequence length="44" mass="5348">MRNGAALFYYVRSFLRLKKIEWKIFKWLHVTKVILLSAHSKNQI</sequence>